<name>A0A6A5HCP5_CAERE</name>
<dbReference type="KEGG" id="crq:GCK72_004545"/>
<dbReference type="Proteomes" id="UP000483820">
    <property type="component" value="Chromosome II"/>
</dbReference>
<accession>A0A6A5HCP5</accession>
<feature type="transmembrane region" description="Helical" evidence="1">
    <location>
        <begin position="183"/>
        <end position="206"/>
    </location>
</feature>
<evidence type="ECO:0000256" key="1">
    <source>
        <dbReference type="SAM" id="Phobius"/>
    </source>
</evidence>
<sequence>MTALAVQTVSNLPDRPSPLDLYWPYTDIGFVRYHDNGVHKRNKFTSVGIEFREVLFEFLFDATQKKMIDTYGAIVAQKLKQSCTKGFEKKCEDLPQKLFDLCENGKHKNCYKEVFAGVKFFANQTTIVTTACKWLTKPKPSIPPTLSTIHIKTTMALPPPHPSLSSHATTIISDSSTDASSNFPFVIVAVITVLAFIAIGISLFCYCKKKKASEK</sequence>
<dbReference type="CTD" id="78773922"/>
<dbReference type="RefSeq" id="XP_053588944.1">
    <property type="nucleotide sequence ID" value="XM_053724750.1"/>
</dbReference>
<dbReference type="GeneID" id="78773922"/>
<keyword evidence="1" id="KW-0472">Membrane</keyword>
<proteinExistence type="predicted"/>
<reference evidence="2 3" key="1">
    <citation type="submission" date="2019-12" db="EMBL/GenBank/DDBJ databases">
        <title>Chromosome-level assembly of the Caenorhabditis remanei genome.</title>
        <authorList>
            <person name="Teterina A.A."/>
            <person name="Willis J.H."/>
            <person name="Phillips P.C."/>
        </authorList>
    </citation>
    <scope>NUCLEOTIDE SEQUENCE [LARGE SCALE GENOMIC DNA]</scope>
    <source>
        <strain evidence="2 3">PX506</strain>
        <tissue evidence="2">Whole organism</tissue>
    </source>
</reference>
<dbReference type="AlphaFoldDB" id="A0A6A5HCP5"/>
<evidence type="ECO:0000313" key="3">
    <source>
        <dbReference type="Proteomes" id="UP000483820"/>
    </source>
</evidence>
<dbReference type="EMBL" id="WUAV01000002">
    <property type="protein sequence ID" value="KAF1764596.1"/>
    <property type="molecule type" value="Genomic_DNA"/>
</dbReference>
<protein>
    <submittedName>
        <fullName evidence="2">Uncharacterized protein</fullName>
    </submittedName>
</protein>
<evidence type="ECO:0000313" key="2">
    <source>
        <dbReference type="EMBL" id="KAF1764596.1"/>
    </source>
</evidence>
<keyword evidence="1" id="KW-0812">Transmembrane</keyword>
<keyword evidence="1" id="KW-1133">Transmembrane helix</keyword>
<gene>
    <name evidence="2" type="ORF">GCK72_004545</name>
</gene>
<organism evidence="2 3">
    <name type="scientific">Caenorhabditis remanei</name>
    <name type="common">Caenorhabditis vulgaris</name>
    <dbReference type="NCBI Taxonomy" id="31234"/>
    <lineage>
        <taxon>Eukaryota</taxon>
        <taxon>Metazoa</taxon>
        <taxon>Ecdysozoa</taxon>
        <taxon>Nematoda</taxon>
        <taxon>Chromadorea</taxon>
        <taxon>Rhabditida</taxon>
        <taxon>Rhabditina</taxon>
        <taxon>Rhabditomorpha</taxon>
        <taxon>Rhabditoidea</taxon>
        <taxon>Rhabditidae</taxon>
        <taxon>Peloderinae</taxon>
        <taxon>Caenorhabditis</taxon>
    </lineage>
</organism>
<comment type="caution">
    <text evidence="2">The sequence shown here is derived from an EMBL/GenBank/DDBJ whole genome shotgun (WGS) entry which is preliminary data.</text>
</comment>